<sequence length="60" mass="6715">MLTIPEEFLLLTIKDEDGGFVDIPREAVSAGFIGAAIMELALQNRIDSDLERIWIVDKKP</sequence>
<dbReference type="GO" id="GO:0005737">
    <property type="term" value="C:cytoplasm"/>
    <property type="evidence" value="ECO:0007669"/>
    <property type="project" value="UniProtKB-ARBA"/>
</dbReference>
<protein>
    <submittedName>
        <fullName evidence="5">Uncharacterized protein</fullName>
    </submittedName>
</protein>
<reference evidence="5 6" key="1">
    <citation type="submission" date="2018-04" db="EMBL/GenBank/DDBJ databases">
        <title>Aerococcus urinae genomes.</title>
        <authorList>
            <person name="Hilt E."/>
            <person name="Gilbert N.M."/>
            <person name="Thomas-White K."/>
            <person name="Putonti C."/>
            <person name="Lewis A.L."/>
            <person name="Visck K.L."/>
            <person name="Wolfe A.J."/>
        </authorList>
    </citation>
    <scope>NUCLEOTIDE SEQUENCE [LARGE SCALE GENOMIC DNA]</scope>
    <source>
        <strain evidence="5 6">UMB7480</strain>
    </source>
</reference>
<dbReference type="AlphaFoldDB" id="A0A329NTS1"/>
<feature type="non-terminal residue" evidence="5">
    <location>
        <position position="60"/>
    </location>
</feature>
<evidence type="ECO:0000256" key="4">
    <source>
        <dbReference type="ARBA" id="ARBA00023136"/>
    </source>
</evidence>
<dbReference type="Proteomes" id="UP000251923">
    <property type="component" value="Unassembled WGS sequence"/>
</dbReference>
<dbReference type="InterPro" id="IPR038261">
    <property type="entry name" value="GPP34-like_sf"/>
</dbReference>
<evidence type="ECO:0000313" key="6">
    <source>
        <dbReference type="Proteomes" id="UP000251923"/>
    </source>
</evidence>
<dbReference type="EMBL" id="QMHM01000130">
    <property type="protein sequence ID" value="RAV73993.1"/>
    <property type="molecule type" value="Genomic_DNA"/>
</dbReference>
<dbReference type="GO" id="GO:0070273">
    <property type="term" value="F:phosphatidylinositol-4-phosphate binding"/>
    <property type="evidence" value="ECO:0007669"/>
    <property type="project" value="InterPro"/>
</dbReference>
<dbReference type="Pfam" id="PF05719">
    <property type="entry name" value="GPP34"/>
    <property type="match status" value="1"/>
</dbReference>
<comment type="caution">
    <text evidence="5">The sequence shown here is derived from an EMBL/GenBank/DDBJ whole genome shotgun (WGS) entry which is preliminary data.</text>
</comment>
<keyword evidence="3" id="KW-0446">Lipid-binding</keyword>
<proteinExistence type="predicted"/>
<dbReference type="Gene3D" id="1.10.3630.10">
    <property type="entry name" value="yeast vps74-n-term truncation variant domain like"/>
    <property type="match status" value="1"/>
</dbReference>
<keyword evidence="4" id="KW-0472">Membrane</keyword>
<gene>
    <name evidence="5" type="ORF">DBT54_10425</name>
</gene>
<evidence type="ECO:0000256" key="3">
    <source>
        <dbReference type="ARBA" id="ARBA00023121"/>
    </source>
</evidence>
<evidence type="ECO:0000256" key="2">
    <source>
        <dbReference type="ARBA" id="ARBA00023034"/>
    </source>
</evidence>
<evidence type="ECO:0000256" key="1">
    <source>
        <dbReference type="ARBA" id="ARBA00004255"/>
    </source>
</evidence>
<name>A0A329NTS1_9LACT</name>
<dbReference type="GO" id="GO:0012505">
    <property type="term" value="C:endomembrane system"/>
    <property type="evidence" value="ECO:0007669"/>
    <property type="project" value="UniProtKB-ARBA"/>
</dbReference>
<keyword evidence="2" id="KW-0333">Golgi apparatus</keyword>
<dbReference type="InterPro" id="IPR008628">
    <property type="entry name" value="GPP34-like"/>
</dbReference>
<evidence type="ECO:0000313" key="5">
    <source>
        <dbReference type="EMBL" id="RAV73993.1"/>
    </source>
</evidence>
<comment type="subcellular location">
    <subcellularLocation>
        <location evidence="1">Golgi apparatus membrane</location>
        <topology evidence="1">Peripheral membrane protein</topology>
        <orientation evidence="1">Cytoplasmic side</orientation>
    </subcellularLocation>
</comment>
<organism evidence="5 6">
    <name type="scientific">Aerococcus urinae</name>
    <dbReference type="NCBI Taxonomy" id="1376"/>
    <lineage>
        <taxon>Bacteria</taxon>
        <taxon>Bacillati</taxon>
        <taxon>Bacillota</taxon>
        <taxon>Bacilli</taxon>
        <taxon>Lactobacillales</taxon>
        <taxon>Aerococcaceae</taxon>
        <taxon>Aerococcus</taxon>
    </lineage>
</organism>
<accession>A0A329NTS1</accession>